<evidence type="ECO:0000256" key="1">
    <source>
        <dbReference type="SAM" id="Phobius"/>
    </source>
</evidence>
<reference evidence="2 3" key="1">
    <citation type="submission" date="2023-07" db="EMBL/GenBank/DDBJ databases">
        <title>Genomic Encyclopedia of Type Strains, Phase IV (KMG-IV): sequencing the most valuable type-strain genomes for metagenomic binning, comparative biology and taxonomic classification.</title>
        <authorList>
            <person name="Goeker M."/>
        </authorList>
    </citation>
    <scope>NUCLEOTIDE SEQUENCE [LARGE SCALE GENOMIC DNA]</scope>
    <source>
        <strain evidence="2 3">DSM 14914</strain>
    </source>
</reference>
<keyword evidence="1" id="KW-0472">Membrane</keyword>
<protein>
    <submittedName>
        <fullName evidence="2">Uncharacterized protein</fullName>
    </submittedName>
</protein>
<keyword evidence="1" id="KW-0812">Transmembrane</keyword>
<dbReference type="Proteomes" id="UP001242811">
    <property type="component" value="Unassembled WGS sequence"/>
</dbReference>
<keyword evidence="1" id="KW-1133">Transmembrane helix</keyword>
<organism evidence="2 3">
    <name type="scientific">Paenibacillus brasilensis</name>
    <dbReference type="NCBI Taxonomy" id="128574"/>
    <lineage>
        <taxon>Bacteria</taxon>
        <taxon>Bacillati</taxon>
        <taxon>Bacillota</taxon>
        <taxon>Bacilli</taxon>
        <taxon>Bacillales</taxon>
        <taxon>Paenibacillaceae</taxon>
        <taxon>Paenibacillus</taxon>
    </lineage>
</organism>
<evidence type="ECO:0000313" key="3">
    <source>
        <dbReference type="Proteomes" id="UP001242811"/>
    </source>
</evidence>
<dbReference type="EMBL" id="JAUSWA010000030">
    <property type="protein sequence ID" value="MDQ0496022.1"/>
    <property type="molecule type" value="Genomic_DNA"/>
</dbReference>
<feature type="transmembrane region" description="Helical" evidence="1">
    <location>
        <begin position="247"/>
        <end position="266"/>
    </location>
</feature>
<comment type="caution">
    <text evidence="2">The sequence shown here is derived from an EMBL/GenBank/DDBJ whole genome shotgun (WGS) entry which is preliminary data.</text>
</comment>
<gene>
    <name evidence="2" type="ORF">QOZ95_004208</name>
</gene>
<keyword evidence="3" id="KW-1185">Reference proteome</keyword>
<accession>A0ABU0L407</accession>
<name>A0ABU0L407_9BACL</name>
<evidence type="ECO:0000313" key="2">
    <source>
        <dbReference type="EMBL" id="MDQ0496022.1"/>
    </source>
</evidence>
<proteinExistence type="predicted"/>
<sequence length="634" mass="73029">MLLHLYPEQDKKEAQKDEVTGNMALDAAYHPDVEAFARVQADGKSLSNHASIIKRLRKYLKALSSHEEIDSVEVISLENHALVSSSYGFLPDWKQAPDTTWVPWIQDIHRKPLLIKRRWYGTDPQHGTVELLSLARPIVEDGQVIGAVLINLDYDRFFSKLYIHLSNSQYVYDLEGELIYPKLRSSVPLKEMERVLKELDVSPYAYVEIGSMEYMANQTFSDVTGWRLVSLVPMDKLLKNVKLARNMMLWLAFISILAGCSAVYYYNYTAFRLMKKINSLLNSGHKGTRQGGLYDLEPVISKLVVEFHRKSLVVERSLPELRSKYIEDVLQRRMGIQEIRMKWDQYFSDWDGNFLVVMVVSIDRYSTWAASFPEEDKMLLKYALNNILLETLEPYWKAVSAPDEESGFVVLLQFSERAYEAGTEAAVQEGIVLYKSVARLIQVVGEHLPLTISIGVGHVVRNIQEARESFIKGKEALNLRLYEGYGRSYPNMDCNICVEKDNTADVLPKKQAQDSTMLDDRRIEMIRALESQAPGASAKLMGQWVEELRLHRIDPVQVYLSVHELLEDLLKWCAAQSVTPPDKLADYHWNQILTQDLQDIEALLVNILTDMEEKWNGRRRSKDFVRVQEMIDYM</sequence>